<dbReference type="Pfam" id="PF25991">
    <property type="entry name" value="KhtT_N"/>
    <property type="match status" value="1"/>
</dbReference>
<dbReference type="InterPro" id="IPR006037">
    <property type="entry name" value="RCK_C"/>
</dbReference>
<evidence type="ECO:0000313" key="3">
    <source>
        <dbReference type="Proteomes" id="UP001519343"/>
    </source>
</evidence>
<feature type="domain" description="RCK C-terminal" evidence="1">
    <location>
        <begin position="76"/>
        <end position="161"/>
    </location>
</feature>
<comment type="caution">
    <text evidence="2">The sequence shown here is derived from an EMBL/GenBank/DDBJ whole genome shotgun (WGS) entry which is preliminary data.</text>
</comment>
<gene>
    <name evidence="2" type="ORF">J2Z37_002376</name>
</gene>
<dbReference type="PIRSF" id="PIRSF005028">
    <property type="entry name" value="KhtT"/>
    <property type="match status" value="1"/>
</dbReference>
<dbReference type="Proteomes" id="UP001519343">
    <property type="component" value="Unassembled WGS sequence"/>
</dbReference>
<proteinExistence type="predicted"/>
<dbReference type="PROSITE" id="PS51202">
    <property type="entry name" value="RCK_C"/>
    <property type="match status" value="1"/>
</dbReference>
<dbReference type="PANTHER" id="PTHR30445">
    <property type="entry name" value="K(+)_H(+) ANTIPORTER SUBUNIT KHTT"/>
    <property type="match status" value="1"/>
</dbReference>
<dbReference type="Pfam" id="PF02080">
    <property type="entry name" value="TrkA_C"/>
    <property type="match status" value="1"/>
</dbReference>
<dbReference type="RefSeq" id="WP_209810424.1">
    <property type="nucleotide sequence ID" value="NZ_JAGGKT010000006.1"/>
</dbReference>
<keyword evidence="3" id="KW-1185">Reference proteome</keyword>
<dbReference type="SUPFAM" id="SSF116726">
    <property type="entry name" value="TrkA C-terminal domain-like"/>
    <property type="match status" value="1"/>
</dbReference>
<protein>
    <submittedName>
        <fullName evidence="2">TrkA domain protein</fullName>
    </submittedName>
</protein>
<reference evidence="2 3" key="1">
    <citation type="submission" date="2021-03" db="EMBL/GenBank/DDBJ databases">
        <title>Genomic Encyclopedia of Type Strains, Phase IV (KMG-IV): sequencing the most valuable type-strain genomes for metagenomic binning, comparative biology and taxonomic classification.</title>
        <authorList>
            <person name="Goeker M."/>
        </authorList>
    </citation>
    <scope>NUCLEOTIDE SEQUENCE [LARGE SCALE GENOMIC DNA]</scope>
    <source>
        <strain evidence="2 3">DSM 24738</strain>
    </source>
</reference>
<accession>A0ABS4GQ24</accession>
<organism evidence="2 3">
    <name type="scientific">Ammoniphilus resinae</name>
    <dbReference type="NCBI Taxonomy" id="861532"/>
    <lineage>
        <taxon>Bacteria</taxon>
        <taxon>Bacillati</taxon>
        <taxon>Bacillota</taxon>
        <taxon>Bacilli</taxon>
        <taxon>Bacillales</taxon>
        <taxon>Paenibacillaceae</taxon>
        <taxon>Aneurinibacillus group</taxon>
        <taxon>Ammoniphilus</taxon>
    </lineage>
</organism>
<evidence type="ECO:0000313" key="2">
    <source>
        <dbReference type="EMBL" id="MBP1932375.1"/>
    </source>
</evidence>
<dbReference type="EMBL" id="JAGGKT010000006">
    <property type="protein sequence ID" value="MBP1932375.1"/>
    <property type="molecule type" value="Genomic_DNA"/>
</dbReference>
<dbReference type="InterPro" id="IPR050144">
    <property type="entry name" value="AAE_transporter"/>
</dbReference>
<evidence type="ECO:0000259" key="1">
    <source>
        <dbReference type="PROSITE" id="PS51202"/>
    </source>
</evidence>
<sequence length="165" mass="18764">MNIREIELPGIGKKFEIETRDKEKIVIIIHDDGRREIYHFDRDDYEEPISNFTLTDTESRQLAAIVGGMIYKPQALETIEVALNDLVIEWFKVEPGAKAVGRSIGEMQIRQVYDVSMIGVIRKSKQNLINPGPETIIQGEDTVVVSGERKNLKRFVHEVLAKGDT</sequence>
<dbReference type="Gene3D" id="3.30.70.1450">
    <property type="entry name" value="Regulator of K+ conductance, C-terminal domain"/>
    <property type="match status" value="1"/>
</dbReference>
<dbReference type="PANTHER" id="PTHR30445:SF8">
    <property type="entry name" value="K(+)_H(+) ANTIPORTER SUBUNIT KHTT"/>
    <property type="match status" value="1"/>
</dbReference>
<dbReference type="InterPro" id="IPR036721">
    <property type="entry name" value="RCK_C_sf"/>
</dbReference>
<name>A0ABS4GQ24_9BACL</name>
<dbReference type="InterPro" id="IPR058776">
    <property type="entry name" value="KhtT-like_N"/>
</dbReference>
<dbReference type="InterPro" id="IPR026278">
    <property type="entry name" value="KhtT"/>
</dbReference>